<gene>
    <name evidence="1" type="ORF">MM817_03232</name>
</gene>
<dbReference type="EMBL" id="JALBUF010000039">
    <property type="protein sequence ID" value="MCI0184935.1"/>
    <property type="molecule type" value="Genomic_DNA"/>
</dbReference>
<dbReference type="Proteomes" id="UP001139263">
    <property type="component" value="Unassembled WGS sequence"/>
</dbReference>
<name>A0A9X1VBX9_9BACL</name>
<comment type="caution">
    <text evidence="1">The sequence shown here is derived from an EMBL/GenBank/DDBJ whole genome shotgun (WGS) entry which is preliminary data.</text>
</comment>
<sequence length="127" mass="15093">MIYFIRTYIRSGVEVMTRTYKQRQKKQMSDTFPHKPLIDLAWLKKQERKIASGHVDIMQRALHSIEKHKAYLLIAPTMEEYIHIQFPFWVHPLLSLRPPCTHVQLVHLPSLTMCDDCRLTFCSKKVD</sequence>
<dbReference type="AlphaFoldDB" id="A0A9X1VBX9"/>
<evidence type="ECO:0000313" key="2">
    <source>
        <dbReference type="Proteomes" id="UP001139263"/>
    </source>
</evidence>
<organism evidence="1 2">
    <name type="scientific">Sulfoacidibacillus ferrooxidans</name>
    <dbReference type="NCBI Taxonomy" id="2005001"/>
    <lineage>
        <taxon>Bacteria</taxon>
        <taxon>Bacillati</taxon>
        <taxon>Bacillota</taxon>
        <taxon>Bacilli</taxon>
        <taxon>Bacillales</taxon>
        <taxon>Alicyclobacillaceae</taxon>
        <taxon>Sulfoacidibacillus</taxon>
    </lineage>
</organism>
<evidence type="ECO:0000313" key="1">
    <source>
        <dbReference type="EMBL" id="MCI0184935.1"/>
    </source>
</evidence>
<proteinExistence type="predicted"/>
<protein>
    <submittedName>
        <fullName evidence="1">Uncharacterized protein</fullName>
    </submittedName>
</protein>
<reference evidence="1" key="1">
    <citation type="submission" date="2022-03" db="EMBL/GenBank/DDBJ databases">
        <title>Draft Genome Sequence of Firmicute Strain S0AB, a Heterotrophic Iron/Sulfur-Oxidizing Extreme Acidophile.</title>
        <authorList>
            <person name="Vergara E."/>
            <person name="Pakostova E."/>
            <person name="Johnson D.B."/>
            <person name="Holmes D.S."/>
        </authorList>
    </citation>
    <scope>NUCLEOTIDE SEQUENCE</scope>
    <source>
        <strain evidence="1">S0AB</strain>
    </source>
</reference>
<keyword evidence="2" id="KW-1185">Reference proteome</keyword>
<accession>A0A9X1VBX9</accession>